<evidence type="ECO:0000313" key="2">
    <source>
        <dbReference type="Proteomes" id="UP001422759"/>
    </source>
</evidence>
<reference evidence="2" key="1">
    <citation type="journal article" date="2019" name="Int. J. Syst. Evol. Microbiol.">
        <title>The Global Catalogue of Microorganisms (GCM) 10K type strain sequencing project: providing services to taxonomists for standard genome sequencing and annotation.</title>
        <authorList>
            <consortium name="The Broad Institute Genomics Platform"/>
            <consortium name="The Broad Institute Genome Sequencing Center for Infectious Disease"/>
            <person name="Wu L."/>
            <person name="Ma J."/>
        </authorList>
    </citation>
    <scope>NUCLEOTIDE SEQUENCE [LARGE SCALE GENOMIC DNA]</scope>
    <source>
        <strain evidence="2">JCM 14560</strain>
    </source>
</reference>
<sequence length="513" mass="56924">MAIAPTPLPVAGLDDLSNESRMITTPWSRMVRGIGLGQYPVDYDPAAAARIRRTFELLAAKVPASHSYTTFSRLLADLVLKAADPADGFGPERSPGGVEQALGPVLDAVRSEQNPYYRLMAGCILMDAFAKLGLDRTLLADGERDFPGEILAVLDRIEPDRIEDENNGRHGEYERLSACSAVFLAFGQLGLQDRLVSGPRNYVRESLDLLERIPGPFFRGRGGSMLFSVISLLGYDALIFDGDRDYLKEVLDYLDRADELDNPPSFPSPMTPAFPKVYPLLTVLNAIAVSGRAEYLTYRKDRLAEAAELMAGIAPVERTHMGLYYLVALHNLGRLEERIPDLDTFVEGVVGQWEQVDPGADFFLNGISYPYIIQTAMVSGRADLLTDETLDRLVDCFPDMDRTDQDRANRPYPVSYVLNILGEVGAADRLFEPRARYGGSSPMAWIVDHLSEDGRAEGTRLTMLDHALVSYALRLRGAGRGETELFRNLRFRLAADREAPEAQETREIREALV</sequence>
<dbReference type="EMBL" id="BAAANT010000029">
    <property type="protein sequence ID" value="GAA2150650.1"/>
    <property type="molecule type" value="Genomic_DNA"/>
</dbReference>
<dbReference type="Proteomes" id="UP001422759">
    <property type="component" value="Unassembled WGS sequence"/>
</dbReference>
<accession>A0ABP5LNE1</accession>
<gene>
    <name evidence="1" type="ORF">GCM10009760_45250</name>
</gene>
<organism evidence="1 2">
    <name type="scientific">Kitasatospora kazusensis</name>
    <dbReference type="NCBI Taxonomy" id="407974"/>
    <lineage>
        <taxon>Bacteria</taxon>
        <taxon>Bacillati</taxon>
        <taxon>Actinomycetota</taxon>
        <taxon>Actinomycetes</taxon>
        <taxon>Kitasatosporales</taxon>
        <taxon>Streptomycetaceae</taxon>
        <taxon>Kitasatospora</taxon>
    </lineage>
</organism>
<name>A0ABP5LNE1_9ACTN</name>
<dbReference type="RefSeq" id="WP_344467743.1">
    <property type="nucleotide sequence ID" value="NZ_BAAANT010000029.1"/>
</dbReference>
<proteinExistence type="predicted"/>
<evidence type="ECO:0000313" key="1">
    <source>
        <dbReference type="EMBL" id="GAA2150650.1"/>
    </source>
</evidence>
<comment type="caution">
    <text evidence="1">The sequence shown here is derived from an EMBL/GenBank/DDBJ whole genome shotgun (WGS) entry which is preliminary data.</text>
</comment>
<protein>
    <submittedName>
        <fullName evidence="1">Uncharacterized protein</fullName>
    </submittedName>
</protein>
<keyword evidence="2" id="KW-1185">Reference proteome</keyword>